<dbReference type="Proteomes" id="UP000053681">
    <property type="component" value="Unassembled WGS sequence"/>
</dbReference>
<evidence type="ECO:0000313" key="1">
    <source>
        <dbReference type="EMBL" id="KSU88917.1"/>
    </source>
</evidence>
<comment type="caution">
    <text evidence="1">The sequence shown here is derived from an EMBL/GenBank/DDBJ whole genome shotgun (WGS) entry which is preliminary data.</text>
</comment>
<gene>
    <name evidence="1" type="ORF">AS180_05310</name>
</gene>
<sequence>MCHKIPSARLFKSGIIAEPTDDYNIEPVVINGETKCRITIKDKKKESLLVRLKKLIGIG</sequence>
<name>A0A0V8JPD1_9BACI</name>
<organism evidence="1 2">
    <name type="scientific">Priestia veravalensis</name>
    <dbReference type="NCBI Taxonomy" id="1414648"/>
    <lineage>
        <taxon>Bacteria</taxon>
        <taxon>Bacillati</taxon>
        <taxon>Bacillota</taxon>
        <taxon>Bacilli</taxon>
        <taxon>Bacillales</taxon>
        <taxon>Bacillaceae</taxon>
        <taxon>Priestia</taxon>
    </lineage>
</organism>
<dbReference type="AlphaFoldDB" id="A0A0V8JPD1"/>
<keyword evidence="2" id="KW-1185">Reference proteome</keyword>
<evidence type="ECO:0000313" key="2">
    <source>
        <dbReference type="Proteomes" id="UP000053681"/>
    </source>
</evidence>
<dbReference type="RefSeq" id="WP_062686520.1">
    <property type="nucleotide sequence ID" value="NZ_KQ758633.1"/>
</dbReference>
<reference evidence="1 2" key="1">
    <citation type="submission" date="2015-11" db="EMBL/GenBank/DDBJ databases">
        <title>Bacillus caseinolyticus sp nov.</title>
        <authorList>
            <person name="Dastager S.G."/>
            <person name="Mawlankar R."/>
        </authorList>
    </citation>
    <scope>NUCLEOTIDE SEQUENCE [LARGE SCALE GENOMIC DNA]</scope>
    <source>
        <strain evidence="1 2">SGD-V-76</strain>
    </source>
</reference>
<proteinExistence type="predicted"/>
<accession>A0A0V8JPD1</accession>
<dbReference type="EMBL" id="LNQP01000013">
    <property type="protein sequence ID" value="KSU88917.1"/>
    <property type="molecule type" value="Genomic_DNA"/>
</dbReference>
<protein>
    <submittedName>
        <fullName evidence="1">Uncharacterized protein</fullName>
    </submittedName>
</protein>